<comment type="caution">
    <text evidence="3">The sequence shown here is derived from an EMBL/GenBank/DDBJ whole genome shotgun (WGS) entry which is preliminary data.</text>
</comment>
<dbReference type="PANTHER" id="PTHR35601">
    <property type="entry name" value="TOXIN RELE"/>
    <property type="match status" value="1"/>
</dbReference>
<dbReference type="Pfam" id="PF05016">
    <property type="entry name" value="ParE_toxin"/>
    <property type="match status" value="1"/>
</dbReference>
<evidence type="ECO:0000313" key="4">
    <source>
        <dbReference type="Proteomes" id="UP000320813"/>
    </source>
</evidence>
<sequence length="89" mass="10539">MFTLRYYPAVKKDIKELDNRHRDKIKKAIEEKLQVSPQSSGIPLKGDLSNCYKLRVGDYRVIYEIQENEVTILCIKHRKDVYKTAVKRI</sequence>
<dbReference type="InterPro" id="IPR035093">
    <property type="entry name" value="RelE/ParE_toxin_dom_sf"/>
</dbReference>
<evidence type="ECO:0000256" key="2">
    <source>
        <dbReference type="ARBA" id="ARBA00022649"/>
    </source>
</evidence>
<reference evidence="3 4" key="1">
    <citation type="submission" date="2019-01" db="EMBL/GenBank/DDBJ databases">
        <title>Insights into ecological role of a new deltaproteobacterial order Candidatus Sinidesulfobacterales (Sva0485) by metagenomics and metatranscriptomics.</title>
        <authorList>
            <person name="Tan S."/>
            <person name="Liu J."/>
            <person name="Fang Y."/>
            <person name="Hedlund B.P."/>
            <person name="Lian Z.H."/>
            <person name="Huang L.Y."/>
            <person name="Li J.T."/>
            <person name="Huang L.N."/>
            <person name="Li W.J."/>
            <person name="Jiang H.C."/>
            <person name="Dong H.L."/>
            <person name="Shu W.S."/>
        </authorList>
    </citation>
    <scope>NUCLEOTIDE SEQUENCE [LARGE SCALE GENOMIC DNA]</scope>
    <source>
        <strain evidence="3">AP3</strain>
    </source>
</reference>
<protein>
    <submittedName>
        <fullName evidence="3">Type II toxin-antitoxin system RelE/ParE family toxin</fullName>
    </submittedName>
</protein>
<dbReference type="AlphaFoldDB" id="A0A519BCC1"/>
<dbReference type="Gene3D" id="3.30.2310.20">
    <property type="entry name" value="RelE-like"/>
    <property type="match status" value="1"/>
</dbReference>
<dbReference type="InterPro" id="IPR007712">
    <property type="entry name" value="RelE/ParE_toxin"/>
</dbReference>
<evidence type="ECO:0000256" key="1">
    <source>
        <dbReference type="ARBA" id="ARBA00006226"/>
    </source>
</evidence>
<dbReference type="Proteomes" id="UP000320813">
    <property type="component" value="Unassembled WGS sequence"/>
</dbReference>
<name>A0A519BCC1_9DELT</name>
<proteinExistence type="inferred from homology"/>
<comment type="similarity">
    <text evidence="1">Belongs to the RelE toxin family.</text>
</comment>
<dbReference type="SUPFAM" id="SSF143011">
    <property type="entry name" value="RelE-like"/>
    <property type="match status" value="1"/>
</dbReference>
<dbReference type="NCBIfam" id="TIGR02385">
    <property type="entry name" value="RelE_StbE"/>
    <property type="match status" value="1"/>
</dbReference>
<organism evidence="3 4">
    <name type="scientific">Candidatus Acidulodesulfobacterium ferriphilum</name>
    <dbReference type="NCBI Taxonomy" id="2597223"/>
    <lineage>
        <taxon>Bacteria</taxon>
        <taxon>Deltaproteobacteria</taxon>
        <taxon>Candidatus Acidulodesulfobacterales</taxon>
        <taxon>Candidatus Acidulodesulfobacterium</taxon>
    </lineage>
</organism>
<keyword evidence="2" id="KW-1277">Toxin-antitoxin system</keyword>
<dbReference type="PANTHER" id="PTHR35601:SF1">
    <property type="entry name" value="TOXIN RELE"/>
    <property type="match status" value="1"/>
</dbReference>
<dbReference type="EMBL" id="SGBD01000001">
    <property type="protein sequence ID" value="RZD14931.1"/>
    <property type="molecule type" value="Genomic_DNA"/>
</dbReference>
<evidence type="ECO:0000313" key="3">
    <source>
        <dbReference type="EMBL" id="RZD14931.1"/>
    </source>
</evidence>
<accession>A0A519BCC1</accession>
<gene>
    <name evidence="3" type="ORF">EVJ47_01215</name>
</gene>